<dbReference type="PANTHER" id="PTHR46035">
    <property type="entry name" value="TETRATRICOPEPTIDE REPEAT PROTEIN 4"/>
    <property type="match status" value="1"/>
</dbReference>
<dbReference type="AlphaFoldDB" id="K0KKT1"/>
<dbReference type="GO" id="GO:0030544">
    <property type="term" value="F:Hsp70 protein binding"/>
    <property type="evidence" value="ECO:0007669"/>
    <property type="project" value="TreeGrafter"/>
</dbReference>
<dbReference type="CDD" id="cd21381">
    <property type="entry name" value="CTWD_TTC4"/>
    <property type="match status" value="1"/>
</dbReference>
<dbReference type="GO" id="GO:0005829">
    <property type="term" value="C:cytosol"/>
    <property type="evidence" value="ECO:0007669"/>
    <property type="project" value="TreeGrafter"/>
</dbReference>
<dbReference type="PANTHER" id="PTHR46035:SF1">
    <property type="entry name" value="TETRATRICOPEPTIDE REPEAT PROTEIN 4"/>
    <property type="match status" value="1"/>
</dbReference>
<dbReference type="STRING" id="1206466.K0KKT1"/>
<feature type="repeat" description="TPR" evidence="4">
    <location>
        <begin position="150"/>
        <end position="183"/>
    </location>
</feature>
<dbReference type="eggNOG" id="KOG0551">
    <property type="taxonomic scope" value="Eukaryota"/>
</dbReference>
<proteinExistence type="inferred from homology"/>
<dbReference type="PROSITE" id="PS50005">
    <property type="entry name" value="TPR"/>
    <property type="match status" value="1"/>
</dbReference>
<dbReference type="InterPro" id="IPR019734">
    <property type="entry name" value="TPR_rpt"/>
</dbReference>
<organism evidence="7 8">
    <name type="scientific">Wickerhamomyces ciferrii (strain ATCC 14091 / BCRC 22168 / CBS 111 / JCM 3599 / NBRC 0793 / NRRL Y-1031 F-60-10)</name>
    <name type="common">Yeast</name>
    <name type="synonym">Pichia ciferrii</name>
    <dbReference type="NCBI Taxonomy" id="1206466"/>
    <lineage>
        <taxon>Eukaryota</taxon>
        <taxon>Fungi</taxon>
        <taxon>Dikarya</taxon>
        <taxon>Ascomycota</taxon>
        <taxon>Saccharomycotina</taxon>
        <taxon>Saccharomycetes</taxon>
        <taxon>Phaffomycetales</taxon>
        <taxon>Wickerhamomycetaceae</taxon>
        <taxon>Wickerhamomyces</taxon>
    </lineage>
</organism>
<keyword evidence="1" id="KW-0677">Repeat</keyword>
<dbReference type="GO" id="GO:0005634">
    <property type="term" value="C:nucleus"/>
    <property type="evidence" value="ECO:0007669"/>
    <property type="project" value="TreeGrafter"/>
</dbReference>
<evidence type="ECO:0000256" key="3">
    <source>
        <dbReference type="ARBA" id="ARBA00023602"/>
    </source>
</evidence>
<evidence type="ECO:0000256" key="2">
    <source>
        <dbReference type="ARBA" id="ARBA00022803"/>
    </source>
</evidence>
<comment type="caution">
    <text evidence="7">The sequence shown here is derived from an EMBL/GenBank/DDBJ whole genome shotgun (WGS) entry which is preliminary data.</text>
</comment>
<sequence length="382" mass="43749">MSKEFEKPKRYVPGPGDPALPPQLAQLSEKTTEDVMKELNRSPFFMTQLDESNGDGGENVELEALKALAYEGSPYDVAINFKNQGNEQFKIKQYKSAIEFYNKGLAMNCLDENLVASLFLNRAACNLELKNYRTTINDCRECLKINPRNVKAFYRMSKAFFAIEKFDESIESLQFSLALDPENLASKQLLNQIEKRKHELETLAAKREAEILRKQILQDKLKTAINGRNYTIIKTARPAEMLSDAKLSLEDPDDIESQLIFPAMIIYPTTDEFDFVASVSELSSPWEIMELVLQRPEEWFKDPKHENFSPKKLDAYMESESGGLIKIGKKATLNKALSTLKPKIPLFDDALKIYFVPRIDAEKWLSSWDKEVTLKKRYDASI</sequence>
<evidence type="ECO:0000256" key="1">
    <source>
        <dbReference type="ARBA" id="ARBA00022737"/>
    </source>
</evidence>
<dbReference type="HOGENOM" id="CLU_040446_1_0_1"/>
<dbReference type="FunCoup" id="K0KKT1">
    <property type="interactions" value="1270"/>
</dbReference>
<evidence type="ECO:0000313" key="7">
    <source>
        <dbReference type="EMBL" id="CCH43616.1"/>
    </source>
</evidence>
<dbReference type="Pfam" id="PF18972">
    <property type="entry name" value="Wheel"/>
    <property type="match status" value="1"/>
</dbReference>
<dbReference type="InterPro" id="IPR044059">
    <property type="entry name" value="Csn1/TTC4_wheel"/>
</dbReference>
<dbReference type="InParanoid" id="K0KKT1"/>
<keyword evidence="8" id="KW-1185">Reference proteome</keyword>
<reference evidence="7 8" key="1">
    <citation type="journal article" date="2012" name="Eukaryot. Cell">
        <title>Draft genome sequence of Wickerhamomyces ciferrii NRRL Y-1031 F-60-10.</title>
        <authorList>
            <person name="Schneider J."/>
            <person name="Andrea H."/>
            <person name="Blom J."/>
            <person name="Jaenicke S."/>
            <person name="Ruckert C."/>
            <person name="Schorsch C."/>
            <person name="Szczepanowski R."/>
            <person name="Farwick M."/>
            <person name="Goesmann A."/>
            <person name="Puhler A."/>
            <person name="Schaffer S."/>
            <person name="Tauch A."/>
            <person name="Kohler T."/>
            <person name="Brinkrolf K."/>
        </authorList>
    </citation>
    <scope>NUCLEOTIDE SEQUENCE [LARGE SCALE GENOMIC DNA]</scope>
    <source>
        <strain evidence="8">ATCC 14091 / BCRC 22168 / CBS 111 / JCM 3599 / NBRC 0793 / NRRL Y-1031 F-60-10</strain>
    </source>
</reference>
<keyword evidence="2 4" id="KW-0802">TPR repeat</keyword>
<dbReference type="GO" id="GO:0006457">
    <property type="term" value="P:protein folding"/>
    <property type="evidence" value="ECO:0007669"/>
    <property type="project" value="TreeGrafter"/>
</dbReference>
<protein>
    <submittedName>
        <fullName evidence="7">Tetratricopeptide repeat protein</fullName>
    </submittedName>
</protein>
<dbReference type="SUPFAM" id="SSF48452">
    <property type="entry name" value="TPR-like"/>
    <property type="match status" value="1"/>
</dbReference>
<dbReference type="InterPro" id="IPR011990">
    <property type="entry name" value="TPR-like_helical_dom_sf"/>
</dbReference>
<feature type="region of interest" description="Disordered" evidence="5">
    <location>
        <begin position="1"/>
        <end position="23"/>
    </location>
</feature>
<evidence type="ECO:0000256" key="4">
    <source>
        <dbReference type="PROSITE-ProRule" id="PRU00339"/>
    </source>
</evidence>
<feature type="domain" description="Cns1/TTC4 wheel" evidence="6">
    <location>
        <begin position="251"/>
        <end position="368"/>
    </location>
</feature>
<evidence type="ECO:0000313" key="8">
    <source>
        <dbReference type="Proteomes" id="UP000009328"/>
    </source>
</evidence>
<dbReference type="Proteomes" id="UP000009328">
    <property type="component" value="Unassembled WGS sequence"/>
</dbReference>
<dbReference type="EMBL" id="CAIF01000085">
    <property type="protein sequence ID" value="CCH43616.1"/>
    <property type="molecule type" value="Genomic_DNA"/>
</dbReference>
<evidence type="ECO:0000259" key="6">
    <source>
        <dbReference type="Pfam" id="PF18972"/>
    </source>
</evidence>
<comment type="similarity">
    <text evidence="3">Belongs to the TTC4 family.</text>
</comment>
<dbReference type="GO" id="GO:0051879">
    <property type="term" value="F:Hsp90 protein binding"/>
    <property type="evidence" value="ECO:0007669"/>
    <property type="project" value="InterPro"/>
</dbReference>
<dbReference type="SMART" id="SM00028">
    <property type="entry name" value="TPR"/>
    <property type="match status" value="3"/>
</dbReference>
<gene>
    <name evidence="7" type="ORF">BN7_3169</name>
</gene>
<name>K0KKT1_WICCF</name>
<accession>K0KKT1</accession>
<evidence type="ECO:0000256" key="5">
    <source>
        <dbReference type="SAM" id="MobiDB-lite"/>
    </source>
</evidence>
<dbReference type="Gene3D" id="1.25.40.10">
    <property type="entry name" value="Tetratricopeptide repeat domain"/>
    <property type="match status" value="1"/>
</dbReference>